<proteinExistence type="predicted"/>
<dbReference type="GO" id="GO:0032259">
    <property type="term" value="P:methylation"/>
    <property type="evidence" value="ECO:0007669"/>
    <property type="project" value="UniProtKB-KW"/>
</dbReference>
<keyword evidence="2" id="KW-0489">Methyltransferase</keyword>
<evidence type="ECO:0000313" key="3">
    <source>
        <dbReference type="Proteomes" id="UP000523955"/>
    </source>
</evidence>
<sequence length="338" mass="35407">MDEPMSWFAAADAALMPLSRGRHVLALVDGAHASGLLEALRTGGDPAALARATGLPEHTVRAVGDALASTGVVDESEGRLGLTPAWDALLRDDAFTTLELLLRSGDIEAGLLRSVSAGADYWTMPSEDRLTFARAISPNPFAAGLVASFRASAEHDPERAALRAGGRLLELGCGVAGRLLTCLQAFPALTAVGVELADDLADEAERRAEALGVADRLTVVRSDAGTHLEPDSFDFGFWSQFFFPTASRGPALAALFTNLRPGGTAWAPVLGDVPAMEADPTGPERQEYAVFRVILDSWGVPERSPAQLGAEFRAAGFVDIDHSGGGAAGPVRLSARKP</sequence>
<dbReference type="InterPro" id="IPR036388">
    <property type="entry name" value="WH-like_DNA-bd_sf"/>
</dbReference>
<organism evidence="2 3">
    <name type="scientific">Nocardioides luti</name>
    <dbReference type="NCBI Taxonomy" id="2761101"/>
    <lineage>
        <taxon>Bacteria</taxon>
        <taxon>Bacillati</taxon>
        <taxon>Actinomycetota</taxon>
        <taxon>Actinomycetes</taxon>
        <taxon>Propionibacteriales</taxon>
        <taxon>Nocardioidaceae</taxon>
        <taxon>Nocardioides</taxon>
    </lineage>
</organism>
<gene>
    <name evidence="2" type="ORF">H5V45_12900</name>
</gene>
<dbReference type="CDD" id="cd02440">
    <property type="entry name" value="AdoMet_MTases"/>
    <property type="match status" value="1"/>
</dbReference>
<accession>A0A7X0RJ41</accession>
<dbReference type="Gene3D" id="1.10.10.10">
    <property type="entry name" value="Winged helix-like DNA-binding domain superfamily/Winged helix DNA-binding domain"/>
    <property type="match status" value="1"/>
</dbReference>
<keyword evidence="3" id="KW-1185">Reference proteome</keyword>
<dbReference type="InterPro" id="IPR041698">
    <property type="entry name" value="Methyltransf_25"/>
</dbReference>
<dbReference type="AlphaFoldDB" id="A0A7X0RJ41"/>
<dbReference type="Gene3D" id="3.40.50.150">
    <property type="entry name" value="Vaccinia Virus protein VP39"/>
    <property type="match status" value="1"/>
</dbReference>
<feature type="domain" description="Methyltransferase" evidence="1">
    <location>
        <begin position="169"/>
        <end position="263"/>
    </location>
</feature>
<dbReference type="SUPFAM" id="SSF53335">
    <property type="entry name" value="S-adenosyl-L-methionine-dependent methyltransferases"/>
    <property type="match status" value="1"/>
</dbReference>
<comment type="caution">
    <text evidence="2">The sequence shown here is derived from an EMBL/GenBank/DDBJ whole genome shotgun (WGS) entry which is preliminary data.</text>
</comment>
<reference evidence="2 3" key="1">
    <citation type="submission" date="2020-08" db="EMBL/GenBank/DDBJ databases">
        <authorList>
            <person name="Seo M.-J."/>
        </authorList>
    </citation>
    <scope>NUCLEOTIDE SEQUENCE [LARGE SCALE GENOMIC DNA]</scope>
    <source>
        <strain evidence="2 3">KIGAM211</strain>
    </source>
</reference>
<dbReference type="EMBL" id="JACKXE010000001">
    <property type="protein sequence ID" value="MBB6628220.1"/>
    <property type="molecule type" value="Genomic_DNA"/>
</dbReference>
<dbReference type="InterPro" id="IPR029063">
    <property type="entry name" value="SAM-dependent_MTases_sf"/>
</dbReference>
<keyword evidence="2" id="KW-0808">Transferase</keyword>
<protein>
    <submittedName>
        <fullName evidence="2">Methyltransferase domain-containing protein</fullName>
    </submittedName>
</protein>
<evidence type="ECO:0000259" key="1">
    <source>
        <dbReference type="Pfam" id="PF13649"/>
    </source>
</evidence>
<dbReference type="RefSeq" id="WP_185253301.1">
    <property type="nucleotide sequence ID" value="NZ_JACKXE010000001.1"/>
</dbReference>
<evidence type="ECO:0000313" key="2">
    <source>
        <dbReference type="EMBL" id="MBB6628220.1"/>
    </source>
</evidence>
<dbReference type="Proteomes" id="UP000523955">
    <property type="component" value="Unassembled WGS sequence"/>
</dbReference>
<dbReference type="Pfam" id="PF13649">
    <property type="entry name" value="Methyltransf_25"/>
    <property type="match status" value="1"/>
</dbReference>
<dbReference type="GO" id="GO:0008168">
    <property type="term" value="F:methyltransferase activity"/>
    <property type="evidence" value="ECO:0007669"/>
    <property type="project" value="UniProtKB-KW"/>
</dbReference>
<name>A0A7X0RJ41_9ACTN</name>